<reference evidence="1 2" key="1">
    <citation type="submission" date="2012-10" db="EMBL/GenBank/DDBJ databases">
        <title>Draft Genome Sequence of Paenibacillus popilliae ATCC 14706T.</title>
        <authorList>
            <person name="Iiyama K."/>
            <person name="Mori K."/>
            <person name="Mon H."/>
            <person name="Chieda Y."/>
            <person name="Lee J.M."/>
            <person name="Kusakabe T."/>
            <person name="Tashiro K."/>
            <person name="Asano S."/>
            <person name="Yasunaga-Aoki C."/>
            <person name="Shimizu S."/>
        </authorList>
    </citation>
    <scope>NUCLEOTIDE SEQUENCE [LARGE SCALE GENOMIC DNA]</scope>
    <source>
        <strain evidence="1 2">ATCC 14706</strain>
    </source>
</reference>
<feature type="non-terminal residue" evidence="1">
    <location>
        <position position="1"/>
    </location>
</feature>
<dbReference type="Proteomes" id="UP000029453">
    <property type="component" value="Unassembled WGS sequence"/>
</dbReference>
<proteinExistence type="predicted"/>
<protein>
    <submittedName>
        <fullName evidence="1">Uncharacterized protein</fullName>
    </submittedName>
</protein>
<accession>M9M8U4</accession>
<name>M9M8U4_PAEPP</name>
<comment type="caution">
    <text evidence="1">The sequence shown here is derived from an EMBL/GenBank/DDBJ whole genome shotgun (WGS) entry which is preliminary data.</text>
</comment>
<gene>
    <name evidence="1" type="ORF">PPOP_3869</name>
</gene>
<evidence type="ECO:0000313" key="1">
    <source>
        <dbReference type="EMBL" id="GAC44463.1"/>
    </source>
</evidence>
<keyword evidence="2" id="KW-1185">Reference proteome</keyword>
<dbReference type="EMBL" id="BALG01000502">
    <property type="protein sequence ID" value="GAC44463.1"/>
    <property type="molecule type" value="Genomic_DNA"/>
</dbReference>
<organism evidence="1 2">
    <name type="scientific">Paenibacillus popilliae ATCC 14706</name>
    <dbReference type="NCBI Taxonomy" id="1212764"/>
    <lineage>
        <taxon>Bacteria</taxon>
        <taxon>Bacillati</taxon>
        <taxon>Bacillota</taxon>
        <taxon>Bacilli</taxon>
        <taxon>Bacillales</taxon>
        <taxon>Paenibacillaceae</taxon>
        <taxon>Paenibacillus</taxon>
    </lineage>
</organism>
<sequence>LQNVFDLLIDAKHFRPFCIELWIAAFQIITDLIWF</sequence>
<evidence type="ECO:0000313" key="2">
    <source>
        <dbReference type="Proteomes" id="UP000029453"/>
    </source>
</evidence>
<dbReference type="AlphaFoldDB" id="M9M8U4"/>